<feature type="domain" description="HTH lysR-type" evidence="5">
    <location>
        <begin position="2"/>
        <end position="59"/>
    </location>
</feature>
<name>A0A561E4F0_9MICO</name>
<dbReference type="InterPro" id="IPR000847">
    <property type="entry name" value="LysR_HTH_N"/>
</dbReference>
<gene>
    <name evidence="6" type="ORF">BKA23_2852</name>
</gene>
<dbReference type="InterPro" id="IPR005119">
    <property type="entry name" value="LysR_subst-bd"/>
</dbReference>
<dbReference type="Gene3D" id="1.10.10.10">
    <property type="entry name" value="Winged helix-like DNA-binding domain superfamily/Winged helix DNA-binding domain"/>
    <property type="match status" value="1"/>
</dbReference>
<dbReference type="InterPro" id="IPR036388">
    <property type="entry name" value="WH-like_DNA-bd_sf"/>
</dbReference>
<dbReference type="SUPFAM" id="SSF46785">
    <property type="entry name" value="Winged helix' DNA-binding domain"/>
    <property type="match status" value="1"/>
</dbReference>
<accession>A0A561E4F0</accession>
<protein>
    <submittedName>
        <fullName evidence="6">DNA-binding transcriptional LysR family regulator</fullName>
    </submittedName>
</protein>
<dbReference type="RefSeq" id="WP_145229485.1">
    <property type="nucleotide sequence ID" value="NZ_VIVQ01000002.1"/>
</dbReference>
<dbReference type="GO" id="GO:0003700">
    <property type="term" value="F:DNA-binding transcription factor activity"/>
    <property type="evidence" value="ECO:0007669"/>
    <property type="project" value="InterPro"/>
</dbReference>
<evidence type="ECO:0000256" key="3">
    <source>
        <dbReference type="ARBA" id="ARBA00023125"/>
    </source>
</evidence>
<organism evidence="6 7">
    <name type="scientific">Rudaeicoccus suwonensis</name>
    <dbReference type="NCBI Taxonomy" id="657409"/>
    <lineage>
        <taxon>Bacteria</taxon>
        <taxon>Bacillati</taxon>
        <taxon>Actinomycetota</taxon>
        <taxon>Actinomycetes</taxon>
        <taxon>Micrococcales</taxon>
        <taxon>Dermacoccaceae</taxon>
        <taxon>Rudaeicoccus</taxon>
    </lineage>
</organism>
<dbReference type="Pfam" id="PF00126">
    <property type="entry name" value="HTH_1"/>
    <property type="match status" value="1"/>
</dbReference>
<dbReference type="Proteomes" id="UP000318297">
    <property type="component" value="Unassembled WGS sequence"/>
</dbReference>
<keyword evidence="4" id="KW-0804">Transcription</keyword>
<evidence type="ECO:0000313" key="6">
    <source>
        <dbReference type="EMBL" id="TWE10489.1"/>
    </source>
</evidence>
<proteinExistence type="inferred from homology"/>
<dbReference type="Gene3D" id="3.40.190.10">
    <property type="entry name" value="Periplasmic binding protein-like II"/>
    <property type="match status" value="2"/>
</dbReference>
<dbReference type="OrthoDB" id="4131546at2"/>
<evidence type="ECO:0000259" key="5">
    <source>
        <dbReference type="PROSITE" id="PS50931"/>
    </source>
</evidence>
<dbReference type="GO" id="GO:0000976">
    <property type="term" value="F:transcription cis-regulatory region binding"/>
    <property type="evidence" value="ECO:0007669"/>
    <property type="project" value="TreeGrafter"/>
</dbReference>
<dbReference type="SUPFAM" id="SSF53850">
    <property type="entry name" value="Periplasmic binding protein-like II"/>
    <property type="match status" value="1"/>
</dbReference>
<dbReference type="AlphaFoldDB" id="A0A561E4F0"/>
<sequence length="307" mass="33101">MLDLLRLRTLQRFGEFGTISATAAALGYTPSAVSQQLAGLEREMGTALIERTARSASLTPAGRALVARSKDLLALAEDIESELAHLAGTVTGRLVITTIPNLAAVVATSLISLQADHPGLDLTLKESSAETALLDVTSHRSDLAVIDSWASPPASPPEGLRPYLLHTDPIHLTYPATAGRYNAPQTREELAQLISSHVWISAPRGHGSRIAGDHFLEQLQAEPLRRWEFEGLLTIADLVSAEAGVALLPELVTRAHQERLGRTTLPRPMNRRLTAVTRHTAQQQPAITAAISSIRHSLRNPSNEPHS</sequence>
<dbReference type="InterPro" id="IPR036390">
    <property type="entry name" value="WH_DNA-bd_sf"/>
</dbReference>
<reference evidence="6 7" key="1">
    <citation type="submission" date="2019-06" db="EMBL/GenBank/DDBJ databases">
        <title>Sequencing the genomes of 1000 actinobacteria strains.</title>
        <authorList>
            <person name="Klenk H.-P."/>
        </authorList>
    </citation>
    <scope>NUCLEOTIDE SEQUENCE [LARGE SCALE GENOMIC DNA]</scope>
    <source>
        <strain evidence="6 7">DSM 19560</strain>
    </source>
</reference>
<keyword evidence="3 6" id="KW-0238">DNA-binding</keyword>
<comment type="caution">
    <text evidence="6">The sequence shown here is derived from an EMBL/GenBank/DDBJ whole genome shotgun (WGS) entry which is preliminary data.</text>
</comment>
<evidence type="ECO:0000313" key="7">
    <source>
        <dbReference type="Proteomes" id="UP000318297"/>
    </source>
</evidence>
<evidence type="ECO:0000256" key="4">
    <source>
        <dbReference type="ARBA" id="ARBA00023163"/>
    </source>
</evidence>
<comment type="similarity">
    <text evidence="1">Belongs to the LysR transcriptional regulatory family.</text>
</comment>
<dbReference type="PANTHER" id="PTHR30126">
    <property type="entry name" value="HTH-TYPE TRANSCRIPTIONAL REGULATOR"/>
    <property type="match status" value="1"/>
</dbReference>
<dbReference type="EMBL" id="VIVQ01000002">
    <property type="protein sequence ID" value="TWE10489.1"/>
    <property type="molecule type" value="Genomic_DNA"/>
</dbReference>
<keyword evidence="2" id="KW-0805">Transcription regulation</keyword>
<dbReference type="PANTHER" id="PTHR30126:SF94">
    <property type="entry name" value="LYSR FAMILY TRANSCRIPTIONAL REGULATOR"/>
    <property type="match status" value="1"/>
</dbReference>
<dbReference type="PROSITE" id="PS50931">
    <property type="entry name" value="HTH_LYSR"/>
    <property type="match status" value="1"/>
</dbReference>
<dbReference type="Pfam" id="PF03466">
    <property type="entry name" value="LysR_substrate"/>
    <property type="match status" value="1"/>
</dbReference>
<keyword evidence="7" id="KW-1185">Reference proteome</keyword>
<evidence type="ECO:0000256" key="1">
    <source>
        <dbReference type="ARBA" id="ARBA00009437"/>
    </source>
</evidence>
<evidence type="ECO:0000256" key="2">
    <source>
        <dbReference type="ARBA" id="ARBA00023015"/>
    </source>
</evidence>